<sequence length="110" mass="13505">MCIVKANFWFDQRRRKEKKTKCETKMNKKGEKYFPEEWQQLVLPPEKQRGGRKKKKEKKKERKDENMQIKQQKRSEHLRTFVLLRRRTFLRLHSVEGICQRSVEGKSNRA</sequence>
<name>A0AAV4NZR4_9ARAC</name>
<feature type="compositionally biased region" description="Basic and acidic residues" evidence="1">
    <location>
        <begin position="62"/>
        <end position="73"/>
    </location>
</feature>
<evidence type="ECO:0000313" key="2">
    <source>
        <dbReference type="EMBL" id="GIX89790.1"/>
    </source>
</evidence>
<accession>A0AAV4NZR4</accession>
<dbReference type="Proteomes" id="UP001054837">
    <property type="component" value="Unassembled WGS sequence"/>
</dbReference>
<dbReference type="EMBL" id="BPLQ01002197">
    <property type="protein sequence ID" value="GIX89790.1"/>
    <property type="molecule type" value="Genomic_DNA"/>
</dbReference>
<gene>
    <name evidence="2" type="ORF">CDAR_245411</name>
</gene>
<reference evidence="2 3" key="1">
    <citation type="submission" date="2021-06" db="EMBL/GenBank/DDBJ databases">
        <title>Caerostris darwini draft genome.</title>
        <authorList>
            <person name="Kono N."/>
            <person name="Arakawa K."/>
        </authorList>
    </citation>
    <scope>NUCLEOTIDE SEQUENCE [LARGE SCALE GENOMIC DNA]</scope>
</reference>
<protein>
    <submittedName>
        <fullName evidence="2">Uncharacterized protein</fullName>
    </submittedName>
</protein>
<comment type="caution">
    <text evidence="2">The sequence shown here is derived from an EMBL/GenBank/DDBJ whole genome shotgun (WGS) entry which is preliminary data.</text>
</comment>
<keyword evidence="3" id="KW-1185">Reference proteome</keyword>
<dbReference type="AlphaFoldDB" id="A0AAV4NZR4"/>
<organism evidence="2 3">
    <name type="scientific">Caerostris darwini</name>
    <dbReference type="NCBI Taxonomy" id="1538125"/>
    <lineage>
        <taxon>Eukaryota</taxon>
        <taxon>Metazoa</taxon>
        <taxon>Ecdysozoa</taxon>
        <taxon>Arthropoda</taxon>
        <taxon>Chelicerata</taxon>
        <taxon>Arachnida</taxon>
        <taxon>Araneae</taxon>
        <taxon>Araneomorphae</taxon>
        <taxon>Entelegynae</taxon>
        <taxon>Araneoidea</taxon>
        <taxon>Araneidae</taxon>
        <taxon>Caerostris</taxon>
    </lineage>
</organism>
<feature type="compositionally biased region" description="Basic residues" evidence="1">
    <location>
        <begin position="50"/>
        <end position="61"/>
    </location>
</feature>
<feature type="region of interest" description="Disordered" evidence="1">
    <location>
        <begin position="44"/>
        <end position="73"/>
    </location>
</feature>
<evidence type="ECO:0000313" key="3">
    <source>
        <dbReference type="Proteomes" id="UP001054837"/>
    </source>
</evidence>
<proteinExistence type="predicted"/>
<evidence type="ECO:0000256" key="1">
    <source>
        <dbReference type="SAM" id="MobiDB-lite"/>
    </source>
</evidence>